<evidence type="ECO:0000256" key="1">
    <source>
        <dbReference type="SAM" id="Phobius"/>
    </source>
</evidence>
<name>A0ABW6QIQ1_9ACTN</name>
<evidence type="ECO:0000313" key="2">
    <source>
        <dbReference type="EMBL" id="MFF1279112.1"/>
    </source>
</evidence>
<keyword evidence="1" id="KW-0472">Membrane</keyword>
<comment type="caution">
    <text evidence="2">The sequence shown here is derived from an EMBL/GenBank/DDBJ whole genome shotgun (WGS) entry which is preliminary data.</text>
</comment>
<evidence type="ECO:0008006" key="4">
    <source>
        <dbReference type="Google" id="ProtNLM"/>
    </source>
</evidence>
<proteinExistence type="predicted"/>
<sequence length="458" mass="49495">MTSTGPVWFRSSHGVRQGWLLAGAGFVVGALLLAGVAVTDRGSGSSLSAPAVYYLRPYGDKKGVEDKRPVSAHANRGKGTHQWSVEVEAGSESTVTLLRRPDECGGDDSHVTCGSALGSSVTVTAAAVKGSKVGDTGFLRFTYGAKGGKELTVRTKVVVGEPVVEIRARKKHTGVPPGGGISPSFVVRNTGELPVRGLGLSLFTDPSWTFTKQGASCRFPREDLAWCDMPDLRIAPGQTVTVRPALRMRVSRTEMYGGYRQNVWPLAVGSVEDDIRLGGGQTGTSQARAAGVEPERIDDLVLDGFVQREFRTPISLAQRSDYEVRDIDVRGEPGVERRVKVTIRNNGPGNPVHGTQVVVTPPPGAQVLKQPMTEIEEDYYEPYCVRAGADYKCGVDGLEPGTSRTFEFTLRLGEQGAGEVRIEDYAQDWTDPAVHVLPPDWRHDSDPTNDRAVIRVLR</sequence>
<reference evidence="2 3" key="1">
    <citation type="submission" date="2024-09" db="EMBL/GenBank/DDBJ databases">
        <title>The Natural Products Discovery Center: Release of the First 8490 Sequenced Strains for Exploring Actinobacteria Biosynthetic Diversity.</title>
        <authorList>
            <person name="Kalkreuter E."/>
            <person name="Kautsar S.A."/>
            <person name="Yang D."/>
            <person name="Bader C.D."/>
            <person name="Teijaro C.N."/>
            <person name="Fluegel L."/>
            <person name="Davis C.M."/>
            <person name="Simpson J.R."/>
            <person name="Lauterbach L."/>
            <person name="Steele A.D."/>
            <person name="Gui C."/>
            <person name="Meng S."/>
            <person name="Li G."/>
            <person name="Viehrig K."/>
            <person name="Ye F."/>
            <person name="Su P."/>
            <person name="Kiefer A.F."/>
            <person name="Nichols A."/>
            <person name="Cepeda A.J."/>
            <person name="Yan W."/>
            <person name="Fan B."/>
            <person name="Jiang Y."/>
            <person name="Adhikari A."/>
            <person name="Zheng C.-J."/>
            <person name="Schuster L."/>
            <person name="Cowan T.M."/>
            <person name="Smanski M.J."/>
            <person name="Chevrette M.G."/>
            <person name="De Carvalho L.P.S."/>
            <person name="Shen B."/>
        </authorList>
    </citation>
    <scope>NUCLEOTIDE SEQUENCE [LARGE SCALE GENOMIC DNA]</scope>
    <source>
        <strain evidence="2 3">NPDC058328</strain>
    </source>
</reference>
<keyword evidence="3" id="KW-1185">Reference proteome</keyword>
<organism evidence="2 3">
    <name type="scientific">Streptomyces marokkonensis</name>
    <dbReference type="NCBI Taxonomy" id="324855"/>
    <lineage>
        <taxon>Bacteria</taxon>
        <taxon>Bacillati</taxon>
        <taxon>Actinomycetota</taxon>
        <taxon>Actinomycetes</taxon>
        <taxon>Kitasatosporales</taxon>
        <taxon>Streptomycetaceae</taxon>
        <taxon>Streptomyces</taxon>
    </lineage>
</organism>
<keyword evidence="1" id="KW-1133">Transmembrane helix</keyword>
<dbReference type="EMBL" id="JBHVZQ010000097">
    <property type="protein sequence ID" value="MFF1279112.1"/>
    <property type="molecule type" value="Genomic_DNA"/>
</dbReference>
<dbReference type="Proteomes" id="UP001601627">
    <property type="component" value="Unassembled WGS sequence"/>
</dbReference>
<protein>
    <recommendedName>
        <fullName evidence="4">DUF11 domain-containing protein</fullName>
    </recommendedName>
</protein>
<feature type="transmembrane region" description="Helical" evidence="1">
    <location>
        <begin position="20"/>
        <end position="38"/>
    </location>
</feature>
<accession>A0ABW6QIQ1</accession>
<evidence type="ECO:0000313" key="3">
    <source>
        <dbReference type="Proteomes" id="UP001601627"/>
    </source>
</evidence>
<dbReference type="RefSeq" id="WP_388242161.1">
    <property type="nucleotide sequence ID" value="NZ_JBHVZQ010000097.1"/>
</dbReference>
<gene>
    <name evidence="2" type="ORF">ACFVZC_38080</name>
</gene>
<keyword evidence="1" id="KW-0812">Transmembrane</keyword>